<dbReference type="AlphaFoldDB" id="C8V4Y5"/>
<proteinExistence type="predicted"/>
<name>C8V4Y5_EMENI</name>
<gene>
    <name evidence="2" type="ORF">ANIA_04146</name>
</gene>
<sequence length="83" mass="8910">MSYLVASLQHSSTPCNVRPSPFPSPSKAERTRTGISATAVAPNVEQRQLEEVVVVKLCAQRAVCSDASQWLRIRTLVASTVAG</sequence>
<reference evidence="3" key="1">
    <citation type="journal article" date="2005" name="Nature">
        <title>Sequencing of Aspergillus nidulans and comparative analysis with A. fumigatus and A. oryzae.</title>
        <authorList>
            <person name="Galagan J.E."/>
            <person name="Calvo S.E."/>
            <person name="Cuomo C."/>
            <person name="Ma L.J."/>
            <person name="Wortman J.R."/>
            <person name="Batzoglou S."/>
            <person name="Lee S.I."/>
            <person name="Basturkmen M."/>
            <person name="Spevak C.C."/>
            <person name="Clutterbuck J."/>
            <person name="Kapitonov V."/>
            <person name="Jurka J."/>
            <person name="Scazzocchio C."/>
            <person name="Farman M."/>
            <person name="Butler J."/>
            <person name="Purcell S."/>
            <person name="Harris S."/>
            <person name="Braus G.H."/>
            <person name="Draht O."/>
            <person name="Busch S."/>
            <person name="D'Enfert C."/>
            <person name="Bouchier C."/>
            <person name="Goldman G.H."/>
            <person name="Bell-Pedersen D."/>
            <person name="Griffiths-Jones S."/>
            <person name="Doonan J.H."/>
            <person name="Yu J."/>
            <person name="Vienken K."/>
            <person name="Pain A."/>
            <person name="Freitag M."/>
            <person name="Selker E.U."/>
            <person name="Archer D.B."/>
            <person name="Penalva M.A."/>
            <person name="Oakley B.R."/>
            <person name="Momany M."/>
            <person name="Tanaka T."/>
            <person name="Kumagai T."/>
            <person name="Asai K."/>
            <person name="Machida M."/>
            <person name="Nierman W.C."/>
            <person name="Denning D.W."/>
            <person name="Caddick M."/>
            <person name="Hynes M."/>
            <person name="Paoletti M."/>
            <person name="Fischer R."/>
            <person name="Miller B."/>
            <person name="Dyer P."/>
            <person name="Sachs M.S."/>
            <person name="Osmani S.A."/>
            <person name="Birren B.W."/>
        </authorList>
    </citation>
    <scope>NUCLEOTIDE SEQUENCE [LARGE SCALE GENOMIC DNA]</scope>
    <source>
        <strain evidence="3">FGSC A4 / ATCC 38163 / CBS 112.46 / NRRL 194 / M139</strain>
    </source>
</reference>
<keyword evidence="3" id="KW-1185">Reference proteome</keyword>
<evidence type="ECO:0000256" key="1">
    <source>
        <dbReference type="SAM" id="MobiDB-lite"/>
    </source>
</evidence>
<evidence type="ECO:0000313" key="3">
    <source>
        <dbReference type="Proteomes" id="UP000000560"/>
    </source>
</evidence>
<dbReference type="Proteomes" id="UP000000560">
    <property type="component" value="Chromosome II"/>
</dbReference>
<protein>
    <submittedName>
        <fullName evidence="2">Uncharacterized protein</fullName>
    </submittedName>
</protein>
<dbReference type="GeneID" id="2873559"/>
<dbReference type="RefSeq" id="XP_050467352.1">
    <property type="nucleotide sequence ID" value="XM_050611313.1"/>
</dbReference>
<dbReference type="EMBL" id="BN001302">
    <property type="protein sequence ID" value="CBF74609.1"/>
    <property type="molecule type" value="Genomic_DNA"/>
</dbReference>
<accession>C8V4Y5</accession>
<evidence type="ECO:0000313" key="2">
    <source>
        <dbReference type="EMBL" id="CBF74609.1"/>
    </source>
</evidence>
<feature type="region of interest" description="Disordered" evidence="1">
    <location>
        <begin position="1"/>
        <end position="31"/>
    </location>
</feature>
<dbReference type="KEGG" id="ani:ANIA_04146"/>
<reference evidence="3" key="2">
    <citation type="journal article" date="2009" name="Fungal Genet. Biol.">
        <title>The 2008 update of the Aspergillus nidulans genome annotation: a community effort.</title>
        <authorList>
            <person name="Wortman J.R."/>
            <person name="Gilsenan J.M."/>
            <person name="Joardar V."/>
            <person name="Deegan J."/>
            <person name="Clutterbuck J."/>
            <person name="Andersen M.R."/>
            <person name="Archer D."/>
            <person name="Bencina M."/>
            <person name="Braus G."/>
            <person name="Coutinho P."/>
            <person name="von Dohren H."/>
            <person name="Doonan J."/>
            <person name="Driessen A.J."/>
            <person name="Durek P."/>
            <person name="Espeso E."/>
            <person name="Fekete E."/>
            <person name="Flipphi M."/>
            <person name="Estrada C.G."/>
            <person name="Geysens S."/>
            <person name="Goldman G."/>
            <person name="de Groot P.W."/>
            <person name="Hansen K."/>
            <person name="Harris S.D."/>
            <person name="Heinekamp T."/>
            <person name="Helmstaedt K."/>
            <person name="Henrissat B."/>
            <person name="Hofmann G."/>
            <person name="Homan T."/>
            <person name="Horio T."/>
            <person name="Horiuchi H."/>
            <person name="James S."/>
            <person name="Jones M."/>
            <person name="Karaffa L."/>
            <person name="Karanyi Z."/>
            <person name="Kato M."/>
            <person name="Keller N."/>
            <person name="Kelly D.E."/>
            <person name="Kiel J.A."/>
            <person name="Kim J.M."/>
            <person name="van der Klei I.J."/>
            <person name="Klis F.M."/>
            <person name="Kovalchuk A."/>
            <person name="Krasevec N."/>
            <person name="Kubicek C.P."/>
            <person name="Liu B."/>
            <person name="Maccabe A."/>
            <person name="Meyer V."/>
            <person name="Mirabito P."/>
            <person name="Miskei M."/>
            <person name="Mos M."/>
            <person name="Mullins J."/>
            <person name="Nelson D.R."/>
            <person name="Nielsen J."/>
            <person name="Oakley B.R."/>
            <person name="Osmani S.A."/>
            <person name="Pakula T."/>
            <person name="Paszewski A."/>
            <person name="Paulsen I."/>
            <person name="Pilsyk S."/>
            <person name="Pocsi I."/>
            <person name="Punt P.J."/>
            <person name="Ram A.F."/>
            <person name="Ren Q."/>
            <person name="Robellet X."/>
            <person name="Robson G."/>
            <person name="Seiboth B."/>
            <person name="van Solingen P."/>
            <person name="Specht T."/>
            <person name="Sun J."/>
            <person name="Taheri-Talesh N."/>
            <person name="Takeshita N."/>
            <person name="Ussery D."/>
            <person name="vanKuyk P.A."/>
            <person name="Visser H."/>
            <person name="van de Vondervoort P.J."/>
            <person name="de Vries R.P."/>
            <person name="Walton J."/>
            <person name="Xiang X."/>
            <person name="Xiong Y."/>
            <person name="Zeng A.P."/>
            <person name="Brandt B.W."/>
            <person name="Cornell M.J."/>
            <person name="van den Hondel C.A."/>
            <person name="Visser J."/>
            <person name="Oliver S.G."/>
            <person name="Turner G."/>
        </authorList>
    </citation>
    <scope>GENOME REANNOTATION</scope>
    <source>
        <strain evidence="3">FGSC A4 / ATCC 38163 / CBS 112.46 / NRRL 194 / M139</strain>
    </source>
</reference>
<dbReference type="InParanoid" id="C8V4Y5"/>
<dbReference type="HOGENOM" id="CLU_2542565_0_0_1"/>
<dbReference type="VEuPathDB" id="FungiDB:AN4146"/>
<organism evidence="2 3">
    <name type="scientific">Emericella nidulans (strain FGSC A4 / ATCC 38163 / CBS 112.46 / NRRL 194 / M139)</name>
    <name type="common">Aspergillus nidulans</name>
    <dbReference type="NCBI Taxonomy" id="227321"/>
    <lineage>
        <taxon>Eukaryota</taxon>
        <taxon>Fungi</taxon>
        <taxon>Dikarya</taxon>
        <taxon>Ascomycota</taxon>
        <taxon>Pezizomycotina</taxon>
        <taxon>Eurotiomycetes</taxon>
        <taxon>Eurotiomycetidae</taxon>
        <taxon>Eurotiales</taxon>
        <taxon>Aspergillaceae</taxon>
        <taxon>Aspergillus</taxon>
        <taxon>Aspergillus subgen. Nidulantes</taxon>
    </lineage>
</organism>